<proteinExistence type="predicted"/>
<comment type="caution">
    <text evidence="1">The sequence shown here is derived from an EMBL/GenBank/DDBJ whole genome shotgun (WGS) entry which is preliminary data.</text>
</comment>
<dbReference type="EMBL" id="JAHRHJ020003594">
    <property type="protein sequence ID" value="KAH9291457.1"/>
    <property type="molecule type" value="Genomic_DNA"/>
</dbReference>
<reference evidence="1 2" key="1">
    <citation type="journal article" date="2021" name="Nat. Plants">
        <title>The Taxus genome provides insights into paclitaxel biosynthesis.</title>
        <authorList>
            <person name="Xiong X."/>
            <person name="Gou J."/>
            <person name="Liao Q."/>
            <person name="Li Y."/>
            <person name="Zhou Q."/>
            <person name="Bi G."/>
            <person name="Li C."/>
            <person name="Du R."/>
            <person name="Wang X."/>
            <person name="Sun T."/>
            <person name="Guo L."/>
            <person name="Liang H."/>
            <person name="Lu P."/>
            <person name="Wu Y."/>
            <person name="Zhang Z."/>
            <person name="Ro D.K."/>
            <person name="Shang Y."/>
            <person name="Huang S."/>
            <person name="Yan J."/>
        </authorList>
    </citation>
    <scope>NUCLEOTIDE SEQUENCE [LARGE SCALE GENOMIC DNA]</scope>
    <source>
        <strain evidence="1">Ta-2019</strain>
    </source>
</reference>
<name>A0AA38C796_TAXCH</name>
<sequence length="64" mass="7198">MDYRKTVTCGHGHKQVNVWDAKMANRLVSLNCRHCDHSNFELNGMAVKGTNIVTAICAYVFSLQ</sequence>
<organism evidence="1 2">
    <name type="scientific">Taxus chinensis</name>
    <name type="common">Chinese yew</name>
    <name type="synonym">Taxus wallichiana var. chinensis</name>
    <dbReference type="NCBI Taxonomy" id="29808"/>
    <lineage>
        <taxon>Eukaryota</taxon>
        <taxon>Viridiplantae</taxon>
        <taxon>Streptophyta</taxon>
        <taxon>Embryophyta</taxon>
        <taxon>Tracheophyta</taxon>
        <taxon>Spermatophyta</taxon>
        <taxon>Pinopsida</taxon>
        <taxon>Pinidae</taxon>
        <taxon>Conifers II</taxon>
        <taxon>Cupressales</taxon>
        <taxon>Taxaceae</taxon>
        <taxon>Taxus</taxon>
    </lineage>
</organism>
<feature type="non-terminal residue" evidence="1">
    <location>
        <position position="64"/>
    </location>
</feature>
<dbReference type="Proteomes" id="UP000824469">
    <property type="component" value="Unassembled WGS sequence"/>
</dbReference>
<gene>
    <name evidence="1" type="ORF">KI387_043356</name>
</gene>
<accession>A0AA38C796</accession>
<evidence type="ECO:0000313" key="1">
    <source>
        <dbReference type="EMBL" id="KAH9291457.1"/>
    </source>
</evidence>
<dbReference type="AlphaFoldDB" id="A0AA38C796"/>
<protein>
    <submittedName>
        <fullName evidence="1">Uncharacterized protein</fullName>
    </submittedName>
</protein>
<evidence type="ECO:0000313" key="2">
    <source>
        <dbReference type="Proteomes" id="UP000824469"/>
    </source>
</evidence>
<keyword evidence="2" id="KW-1185">Reference proteome</keyword>